<keyword evidence="5" id="KW-1185">Reference proteome</keyword>
<dbReference type="PROSITE" id="PS50977">
    <property type="entry name" value="HTH_TETR_2"/>
    <property type="match status" value="1"/>
</dbReference>
<dbReference type="STRING" id="228230.RMCC_2927"/>
<dbReference type="InterPro" id="IPR009057">
    <property type="entry name" value="Homeodomain-like_sf"/>
</dbReference>
<sequence>MDWTTPPIPTAFKHVGAKGTGPGRAYLSDGHLVRAREALLGLLILRTAGQVFLAHGYGHSSMDEIALECGLARRTLYNHFAG</sequence>
<organism evidence="4 5">
    <name type="scientific">Mycolicibacterium canariasense</name>
    <name type="common">Mycobacterium canariasense</name>
    <dbReference type="NCBI Taxonomy" id="228230"/>
    <lineage>
        <taxon>Bacteria</taxon>
        <taxon>Bacillati</taxon>
        <taxon>Actinomycetota</taxon>
        <taxon>Actinomycetes</taxon>
        <taxon>Mycobacteriales</taxon>
        <taxon>Mycobacteriaceae</taxon>
        <taxon>Mycolicibacterium</taxon>
    </lineage>
</organism>
<keyword evidence="1 2" id="KW-0238">DNA-binding</keyword>
<dbReference type="SUPFAM" id="SSF46689">
    <property type="entry name" value="Homeodomain-like"/>
    <property type="match status" value="1"/>
</dbReference>
<name>A0A100WD19_MYCCR</name>
<evidence type="ECO:0000259" key="3">
    <source>
        <dbReference type="PROSITE" id="PS50977"/>
    </source>
</evidence>
<dbReference type="InterPro" id="IPR001647">
    <property type="entry name" value="HTH_TetR"/>
</dbReference>
<dbReference type="Gene3D" id="1.10.10.60">
    <property type="entry name" value="Homeodomain-like"/>
    <property type="match status" value="1"/>
</dbReference>
<proteinExistence type="predicted"/>
<dbReference type="GO" id="GO:0003677">
    <property type="term" value="F:DNA binding"/>
    <property type="evidence" value="ECO:0007669"/>
    <property type="project" value="UniProtKB-UniRule"/>
</dbReference>
<reference evidence="5" key="2">
    <citation type="submission" date="2016-02" db="EMBL/GenBank/DDBJ databases">
        <title>Draft genome sequence of five rapidly growing Mycobacterium species.</title>
        <authorList>
            <person name="Katahira K."/>
            <person name="Gotou Y."/>
            <person name="Iida K."/>
            <person name="Ogura Y."/>
            <person name="Hayashi T."/>
        </authorList>
    </citation>
    <scope>NUCLEOTIDE SEQUENCE [LARGE SCALE GENOMIC DNA]</scope>
    <source>
        <strain evidence="5">JCM15298</strain>
    </source>
</reference>
<evidence type="ECO:0000313" key="4">
    <source>
        <dbReference type="EMBL" id="GAS95961.1"/>
    </source>
</evidence>
<protein>
    <submittedName>
        <fullName evidence="4">Transcriptional regulator, TetR family</fullName>
    </submittedName>
</protein>
<evidence type="ECO:0000256" key="2">
    <source>
        <dbReference type="PROSITE-ProRule" id="PRU00335"/>
    </source>
</evidence>
<dbReference type="EMBL" id="BCSY01000046">
    <property type="protein sequence ID" value="GAS95961.1"/>
    <property type="molecule type" value="Genomic_DNA"/>
</dbReference>
<dbReference type="Proteomes" id="UP000069443">
    <property type="component" value="Unassembled WGS sequence"/>
</dbReference>
<evidence type="ECO:0000256" key="1">
    <source>
        <dbReference type="ARBA" id="ARBA00023125"/>
    </source>
</evidence>
<dbReference type="AlphaFoldDB" id="A0A100WD19"/>
<dbReference type="Pfam" id="PF00440">
    <property type="entry name" value="TetR_N"/>
    <property type="match status" value="1"/>
</dbReference>
<feature type="DNA-binding region" description="H-T-H motif" evidence="2">
    <location>
        <begin position="61"/>
        <end position="80"/>
    </location>
</feature>
<comment type="caution">
    <text evidence="4">The sequence shown here is derived from an EMBL/GenBank/DDBJ whole genome shotgun (WGS) entry which is preliminary data.</text>
</comment>
<dbReference type="PRINTS" id="PR00455">
    <property type="entry name" value="HTHTETR"/>
</dbReference>
<evidence type="ECO:0000313" key="5">
    <source>
        <dbReference type="Proteomes" id="UP000069443"/>
    </source>
</evidence>
<reference evidence="5" key="1">
    <citation type="journal article" date="2016" name="Genome Announc.">
        <title>Draft Genome Sequences of Five Rapidly Growing Mycobacterium Species, M. thermoresistibile, M. fortuitum subsp. acetamidolyticum, M. canariasense, M. brisbanense, and M. novocastrense.</title>
        <authorList>
            <person name="Katahira K."/>
            <person name="Ogura Y."/>
            <person name="Gotoh Y."/>
            <person name="Hayashi T."/>
        </authorList>
    </citation>
    <scope>NUCLEOTIDE SEQUENCE [LARGE SCALE GENOMIC DNA]</scope>
    <source>
        <strain evidence="5">JCM15298</strain>
    </source>
</reference>
<feature type="domain" description="HTH tetR-type" evidence="3">
    <location>
        <begin position="38"/>
        <end position="82"/>
    </location>
</feature>
<accession>A0A100WD19</accession>
<gene>
    <name evidence="4" type="ORF">RMCC_2927</name>
</gene>